<feature type="compositionally biased region" description="Basic residues" evidence="1">
    <location>
        <begin position="37"/>
        <end position="51"/>
    </location>
</feature>
<protein>
    <submittedName>
        <fullName evidence="2">Uncharacterized protein</fullName>
    </submittedName>
</protein>
<keyword evidence="3" id="KW-1185">Reference proteome</keyword>
<evidence type="ECO:0000256" key="1">
    <source>
        <dbReference type="SAM" id="MobiDB-lite"/>
    </source>
</evidence>
<evidence type="ECO:0000313" key="2">
    <source>
        <dbReference type="EMBL" id="KAK1262398.1"/>
    </source>
</evidence>
<feature type="compositionally biased region" description="Low complexity" evidence="1">
    <location>
        <begin position="205"/>
        <end position="220"/>
    </location>
</feature>
<evidence type="ECO:0000313" key="3">
    <source>
        <dbReference type="Proteomes" id="UP001179952"/>
    </source>
</evidence>
<comment type="caution">
    <text evidence="2">The sequence shown here is derived from an EMBL/GenBank/DDBJ whole genome shotgun (WGS) entry which is preliminary data.</text>
</comment>
<feature type="compositionally biased region" description="Polar residues" evidence="1">
    <location>
        <begin position="400"/>
        <end position="418"/>
    </location>
</feature>
<proteinExistence type="predicted"/>
<reference evidence="2" key="2">
    <citation type="submission" date="2023-06" db="EMBL/GenBank/DDBJ databases">
        <authorList>
            <person name="Ma L."/>
            <person name="Liu K.-W."/>
            <person name="Li Z."/>
            <person name="Hsiao Y.-Y."/>
            <person name="Qi Y."/>
            <person name="Fu T."/>
            <person name="Tang G."/>
            <person name="Zhang D."/>
            <person name="Sun W.-H."/>
            <person name="Liu D.-K."/>
            <person name="Li Y."/>
            <person name="Chen G.-Z."/>
            <person name="Liu X.-D."/>
            <person name="Liao X.-Y."/>
            <person name="Jiang Y.-T."/>
            <person name="Yu X."/>
            <person name="Hao Y."/>
            <person name="Huang J."/>
            <person name="Zhao X.-W."/>
            <person name="Ke S."/>
            <person name="Chen Y.-Y."/>
            <person name="Wu W.-L."/>
            <person name="Hsu J.-L."/>
            <person name="Lin Y.-F."/>
            <person name="Huang M.-D."/>
            <person name="Li C.-Y."/>
            <person name="Huang L."/>
            <person name="Wang Z.-W."/>
            <person name="Zhao X."/>
            <person name="Zhong W.-Y."/>
            <person name="Peng D.-H."/>
            <person name="Ahmad S."/>
            <person name="Lan S."/>
            <person name="Zhang J.-S."/>
            <person name="Tsai W.-C."/>
            <person name="Van De Peer Y."/>
            <person name="Liu Z.-J."/>
        </authorList>
    </citation>
    <scope>NUCLEOTIDE SEQUENCE</scope>
    <source>
        <strain evidence="2">SCP</strain>
        <tissue evidence="2">Leaves</tissue>
    </source>
</reference>
<feature type="region of interest" description="Disordered" evidence="1">
    <location>
        <begin position="1"/>
        <end position="65"/>
    </location>
</feature>
<dbReference type="PANTHER" id="PTHR34792">
    <property type="entry name" value="OS02G0121500 PROTEIN"/>
    <property type="match status" value="1"/>
</dbReference>
<organism evidence="2 3">
    <name type="scientific">Acorus gramineus</name>
    <name type="common">Dwarf sweet flag</name>
    <dbReference type="NCBI Taxonomy" id="55184"/>
    <lineage>
        <taxon>Eukaryota</taxon>
        <taxon>Viridiplantae</taxon>
        <taxon>Streptophyta</taxon>
        <taxon>Embryophyta</taxon>
        <taxon>Tracheophyta</taxon>
        <taxon>Spermatophyta</taxon>
        <taxon>Magnoliopsida</taxon>
        <taxon>Liliopsida</taxon>
        <taxon>Acoraceae</taxon>
        <taxon>Acorus</taxon>
    </lineage>
</organism>
<dbReference type="PANTHER" id="PTHR34792:SF1">
    <property type="entry name" value="OS02G0121500 PROTEIN"/>
    <property type="match status" value="1"/>
</dbReference>
<name>A0AAV9AE58_ACOGR</name>
<dbReference type="AlphaFoldDB" id="A0AAV9AE58"/>
<gene>
    <name evidence="2" type="ORF">QJS04_geneDACA001130</name>
</gene>
<feature type="region of interest" description="Disordered" evidence="1">
    <location>
        <begin position="400"/>
        <end position="421"/>
    </location>
</feature>
<reference evidence="2" key="1">
    <citation type="journal article" date="2023" name="Nat. Commun.">
        <title>Diploid and tetraploid genomes of Acorus and the evolution of monocots.</title>
        <authorList>
            <person name="Ma L."/>
            <person name="Liu K.W."/>
            <person name="Li Z."/>
            <person name="Hsiao Y.Y."/>
            <person name="Qi Y."/>
            <person name="Fu T."/>
            <person name="Tang G.D."/>
            <person name="Zhang D."/>
            <person name="Sun W.H."/>
            <person name="Liu D.K."/>
            <person name="Li Y."/>
            <person name="Chen G.Z."/>
            <person name="Liu X.D."/>
            <person name="Liao X.Y."/>
            <person name="Jiang Y.T."/>
            <person name="Yu X."/>
            <person name="Hao Y."/>
            <person name="Huang J."/>
            <person name="Zhao X.W."/>
            <person name="Ke S."/>
            <person name="Chen Y.Y."/>
            <person name="Wu W.L."/>
            <person name="Hsu J.L."/>
            <person name="Lin Y.F."/>
            <person name="Huang M.D."/>
            <person name="Li C.Y."/>
            <person name="Huang L."/>
            <person name="Wang Z.W."/>
            <person name="Zhao X."/>
            <person name="Zhong W.Y."/>
            <person name="Peng D.H."/>
            <person name="Ahmad S."/>
            <person name="Lan S."/>
            <person name="Zhang J.S."/>
            <person name="Tsai W.C."/>
            <person name="Van de Peer Y."/>
            <person name="Liu Z.J."/>
        </authorList>
    </citation>
    <scope>NUCLEOTIDE SEQUENCE</scope>
    <source>
        <strain evidence="2">SCP</strain>
    </source>
</reference>
<feature type="compositionally biased region" description="Polar residues" evidence="1">
    <location>
        <begin position="240"/>
        <end position="249"/>
    </location>
</feature>
<feature type="region of interest" description="Disordered" evidence="1">
    <location>
        <begin position="117"/>
        <end position="158"/>
    </location>
</feature>
<dbReference type="Proteomes" id="UP001179952">
    <property type="component" value="Unassembled WGS sequence"/>
</dbReference>
<feature type="compositionally biased region" description="Basic residues" evidence="1">
    <location>
        <begin position="142"/>
        <end position="153"/>
    </location>
</feature>
<feature type="region of interest" description="Disordered" evidence="1">
    <location>
        <begin position="194"/>
        <end position="249"/>
    </location>
</feature>
<sequence>MDRDKGPSKRQTKRLSSLTKLAGTSALKAGDVDSPERRKKVKVRGSRRLSKGRSNNGDNEKGEDDLHLPLLATCTSLSSRKRVRLSGKALENCSAIDPASVPRKLRSAMNKRNCDSISIPQPGAKRQHNGFNGTQVPDTHGVRKSRHNLKHHTTTKDEEEVAEALFVLATVLPDSKTSEVDKGMLQEKLELKPTSASLSEGASKEAAQLSSLQEESSGEATKVEESIESALSKQPPILSNDKSNQPFSGTSQIDLQRVASLSRDEHVEHGVPLRDDVNSSDFMIGSPHGLHPCIGPSQPNLTEALPEQTLEIKFSQAWSSSNKSVALSNSMNCSMRLWPTENGFLTGKLLNMPTNTKCGWKRCAIHVHITHLIRSSQSKDKKYQKFKEVTKINDAQISTPSMLKNGSNGVISSGTDNSAVDRAPKDTRLLHDQQESTSSGILSQIVKSCGFQSSSKNVLESVDQMSVPFPLPFISNNHVPPFPTPTHTEPEQISAAAAQQMMQIPQSHGGHDGGGGGSLKQYQEQQQMWQVQLTSYGGRMKLQNCAQSQHIISPPPPMEVLPNPQKRLSPVPLHFFR</sequence>
<accession>A0AAV9AE58</accession>
<dbReference type="EMBL" id="JAUJYN010000010">
    <property type="protein sequence ID" value="KAK1262398.1"/>
    <property type="molecule type" value="Genomic_DNA"/>
</dbReference>
<dbReference type="InterPro" id="IPR040305">
    <property type="entry name" value="At1g75730-like"/>
</dbReference>